<reference evidence="10" key="1">
    <citation type="journal article" date="2019" name="Int. J. Syst. Evol. Microbiol.">
        <title>The Global Catalogue of Microorganisms (GCM) 10K type strain sequencing project: providing services to taxonomists for standard genome sequencing and annotation.</title>
        <authorList>
            <consortium name="The Broad Institute Genomics Platform"/>
            <consortium name="The Broad Institute Genome Sequencing Center for Infectious Disease"/>
            <person name="Wu L."/>
            <person name="Ma J."/>
        </authorList>
    </citation>
    <scope>NUCLEOTIDE SEQUENCE [LARGE SCALE GENOMIC DNA]</scope>
    <source>
        <strain evidence="10">JCM 17664</strain>
    </source>
</reference>
<sequence>MQEIKMNNCEISKRWEWERIQARLFKVSVKQLALTQYQQGGGFFINQAKNISITFLSAMAVVHGQITIGAMLAIQYIIGQLNAPIEQFIQFIQSTQDALISLERLNEIHGMKDEAPPLLPGENGNGRELTAGISYLPEDHGIALTNMSFKYPGAGNEPVLKDIDLHIPEGKMTAIVGISGSGKTTLLKMLMKFYTPIRGEIRVGEHRLDYINNKLWRSKCGSVMQDSYIFSDSIAHNIAVSDEVPDMKTLIRAAKVANILEFIESLPLGFNTKIGAEGTGISQGQRQRIIIARAVYKNPEYIFFDEATNALDAKNETIIMENLESFFKNKTVVVAAHRLSTVKNADQIIVLDKGRIIERGTHQELTKLKGEYFELVRDQLELGS</sequence>
<evidence type="ECO:0008006" key="11">
    <source>
        <dbReference type="Google" id="ProtNLM"/>
    </source>
</evidence>
<proteinExistence type="predicted"/>
<dbReference type="PANTHER" id="PTHR43394">
    <property type="entry name" value="ATP-DEPENDENT PERMEASE MDL1, MITOCHONDRIAL"/>
    <property type="match status" value="1"/>
</dbReference>
<comment type="caution">
    <text evidence="9">The sequence shown here is derived from an EMBL/GenBank/DDBJ whole genome shotgun (WGS) entry which is preliminary data.</text>
</comment>
<dbReference type="InterPro" id="IPR036640">
    <property type="entry name" value="ABC1_TM_sf"/>
</dbReference>
<evidence type="ECO:0000256" key="5">
    <source>
        <dbReference type="ARBA" id="ARBA00022989"/>
    </source>
</evidence>
<evidence type="ECO:0000256" key="6">
    <source>
        <dbReference type="ARBA" id="ARBA00023136"/>
    </source>
</evidence>
<organism evidence="9 10">
    <name type="scientific">Compostibacter hankyongensis</name>
    <dbReference type="NCBI Taxonomy" id="1007089"/>
    <lineage>
        <taxon>Bacteria</taxon>
        <taxon>Pseudomonadati</taxon>
        <taxon>Bacteroidota</taxon>
        <taxon>Chitinophagia</taxon>
        <taxon>Chitinophagales</taxon>
        <taxon>Chitinophagaceae</taxon>
        <taxon>Compostibacter</taxon>
    </lineage>
</organism>
<dbReference type="SUPFAM" id="SSF90123">
    <property type="entry name" value="ABC transporter transmembrane region"/>
    <property type="match status" value="1"/>
</dbReference>
<evidence type="ECO:0000256" key="3">
    <source>
        <dbReference type="ARBA" id="ARBA00022741"/>
    </source>
</evidence>
<dbReference type="InterPro" id="IPR003593">
    <property type="entry name" value="AAA+_ATPase"/>
</dbReference>
<keyword evidence="2" id="KW-0812">Transmembrane</keyword>
<keyword evidence="6" id="KW-0472">Membrane</keyword>
<feature type="domain" description="ABC transmembrane type-1" evidence="8">
    <location>
        <begin position="1"/>
        <end position="97"/>
    </location>
</feature>
<evidence type="ECO:0000256" key="1">
    <source>
        <dbReference type="ARBA" id="ARBA00004651"/>
    </source>
</evidence>
<comment type="subcellular location">
    <subcellularLocation>
        <location evidence="1">Cell membrane</location>
        <topology evidence="1">Multi-pass membrane protein</topology>
    </subcellularLocation>
</comment>
<dbReference type="Pfam" id="PF00005">
    <property type="entry name" value="ABC_tran"/>
    <property type="match status" value="1"/>
</dbReference>
<evidence type="ECO:0000313" key="10">
    <source>
        <dbReference type="Proteomes" id="UP001501207"/>
    </source>
</evidence>
<dbReference type="PROSITE" id="PS50929">
    <property type="entry name" value="ABC_TM1F"/>
    <property type="match status" value="1"/>
</dbReference>
<dbReference type="InterPro" id="IPR003439">
    <property type="entry name" value="ABC_transporter-like_ATP-bd"/>
</dbReference>
<evidence type="ECO:0000256" key="4">
    <source>
        <dbReference type="ARBA" id="ARBA00022840"/>
    </source>
</evidence>
<dbReference type="PANTHER" id="PTHR43394:SF1">
    <property type="entry name" value="ATP-BINDING CASSETTE SUB-FAMILY B MEMBER 10, MITOCHONDRIAL"/>
    <property type="match status" value="1"/>
</dbReference>
<keyword evidence="10" id="KW-1185">Reference proteome</keyword>
<keyword evidence="4" id="KW-0067">ATP-binding</keyword>
<feature type="domain" description="ABC transporter" evidence="7">
    <location>
        <begin position="142"/>
        <end position="378"/>
    </location>
</feature>
<name>A0ABP8FS68_9BACT</name>
<dbReference type="InterPro" id="IPR039421">
    <property type="entry name" value="Type_1_exporter"/>
</dbReference>
<accession>A0ABP8FS68</accession>
<keyword evidence="3" id="KW-0547">Nucleotide-binding</keyword>
<dbReference type="InterPro" id="IPR027417">
    <property type="entry name" value="P-loop_NTPase"/>
</dbReference>
<protein>
    <recommendedName>
        <fullName evidence="11">ATP-binding cassette domain-containing protein</fullName>
    </recommendedName>
</protein>
<dbReference type="InterPro" id="IPR017871">
    <property type="entry name" value="ABC_transporter-like_CS"/>
</dbReference>
<dbReference type="PROSITE" id="PS00211">
    <property type="entry name" value="ABC_TRANSPORTER_1"/>
    <property type="match status" value="1"/>
</dbReference>
<dbReference type="PROSITE" id="PS50893">
    <property type="entry name" value="ABC_TRANSPORTER_2"/>
    <property type="match status" value="1"/>
</dbReference>
<dbReference type="SMART" id="SM00382">
    <property type="entry name" value="AAA"/>
    <property type="match status" value="1"/>
</dbReference>
<dbReference type="Proteomes" id="UP001501207">
    <property type="component" value="Unassembled WGS sequence"/>
</dbReference>
<evidence type="ECO:0000256" key="2">
    <source>
        <dbReference type="ARBA" id="ARBA00022692"/>
    </source>
</evidence>
<evidence type="ECO:0000259" key="8">
    <source>
        <dbReference type="PROSITE" id="PS50929"/>
    </source>
</evidence>
<dbReference type="Gene3D" id="1.20.1560.10">
    <property type="entry name" value="ABC transporter type 1, transmembrane domain"/>
    <property type="match status" value="1"/>
</dbReference>
<dbReference type="InterPro" id="IPR011527">
    <property type="entry name" value="ABC1_TM_dom"/>
</dbReference>
<dbReference type="Gene3D" id="3.40.50.300">
    <property type="entry name" value="P-loop containing nucleotide triphosphate hydrolases"/>
    <property type="match status" value="1"/>
</dbReference>
<evidence type="ECO:0000259" key="7">
    <source>
        <dbReference type="PROSITE" id="PS50893"/>
    </source>
</evidence>
<dbReference type="EMBL" id="BAABFN010000004">
    <property type="protein sequence ID" value="GAA4309944.1"/>
    <property type="molecule type" value="Genomic_DNA"/>
</dbReference>
<keyword evidence="5" id="KW-1133">Transmembrane helix</keyword>
<dbReference type="SUPFAM" id="SSF52540">
    <property type="entry name" value="P-loop containing nucleoside triphosphate hydrolases"/>
    <property type="match status" value="1"/>
</dbReference>
<gene>
    <name evidence="9" type="ORF">GCM10023143_18070</name>
</gene>
<evidence type="ECO:0000313" key="9">
    <source>
        <dbReference type="EMBL" id="GAA4309944.1"/>
    </source>
</evidence>